<dbReference type="Gene3D" id="3.40.640.10">
    <property type="entry name" value="Type I PLP-dependent aspartate aminotransferase-like (Major domain)"/>
    <property type="match status" value="1"/>
</dbReference>
<gene>
    <name evidence="8" type="ORF">WA1_45645</name>
</gene>
<dbReference type="GO" id="GO:0019752">
    <property type="term" value="P:carboxylic acid metabolic process"/>
    <property type="evidence" value="ECO:0007669"/>
    <property type="project" value="InterPro"/>
</dbReference>
<sequence>MSSCITEDQKILLQVVQMILNYLQEQQIGTKVVDYQSPDILKKKLDLSLPEEGVSLSELFGVIQSYLQYSTRTSSSNFFNLLFAGFQPEGLLSEMVTSVTNNTMHTYESSPVATLMEMALIDALNSMVGFDSGEGLMVTGGSNANAIAMLLARHKLLPETKHTGLGGSKLVAFISEQAHYSFLKAANLLGIGMENVVKVKTDRLGCMIPQELEAAIIQSLNDGKTPIFVGATAGTTVLGAFDPFPSIAQITRKYELWLHVDGAWGCPVLFSRKHKHLLAGSELADSFTWDAHKLMGVPLICSAILVKQKGTLSDACSSGDTDYLFHEDENAAYDLGRMSLQCGRKVDALKFWLSWKRHGKNGYEQRVDRLFELASYATEFIRTCKHLELMVQPQFLNICFRYIPDGVDPNTDVDRINLAIRKQLLQSGQAAINYAHYQGRIGIRLILANPEIHEAELNRLFHNIITTGKSCESVMKL</sequence>
<dbReference type="Proteomes" id="UP000076925">
    <property type="component" value="Unassembled WGS sequence"/>
</dbReference>
<dbReference type="Pfam" id="PF00282">
    <property type="entry name" value="Pyridoxal_deC"/>
    <property type="match status" value="1"/>
</dbReference>
<evidence type="ECO:0000256" key="1">
    <source>
        <dbReference type="ARBA" id="ARBA00001933"/>
    </source>
</evidence>
<dbReference type="GO" id="GO:0005737">
    <property type="term" value="C:cytoplasm"/>
    <property type="evidence" value="ECO:0007669"/>
    <property type="project" value="TreeGrafter"/>
</dbReference>
<keyword evidence="4 6" id="KW-0663">Pyridoxal phosphate</keyword>
<evidence type="ECO:0000256" key="5">
    <source>
        <dbReference type="ARBA" id="ARBA00023239"/>
    </source>
</evidence>
<dbReference type="InterPro" id="IPR015424">
    <property type="entry name" value="PyrdxlP-dep_Trfase"/>
</dbReference>
<dbReference type="PANTHER" id="PTHR45677">
    <property type="entry name" value="GLUTAMATE DECARBOXYLASE-RELATED"/>
    <property type="match status" value="1"/>
</dbReference>
<comment type="caution">
    <text evidence="8">The sequence shown here is derived from an EMBL/GenBank/DDBJ whole genome shotgun (WGS) entry which is preliminary data.</text>
</comment>
<evidence type="ECO:0000256" key="2">
    <source>
        <dbReference type="ARBA" id="ARBA00009533"/>
    </source>
</evidence>
<dbReference type="STRING" id="128403.WA1_45645"/>
<dbReference type="PANTHER" id="PTHR45677:SF8">
    <property type="entry name" value="CYSTEINE SULFINIC ACID DECARBOXYLASE"/>
    <property type="match status" value="1"/>
</dbReference>
<accession>A0A139WX05</accession>
<keyword evidence="3" id="KW-0210">Decarboxylase</keyword>
<dbReference type="GO" id="GO:0030170">
    <property type="term" value="F:pyridoxal phosphate binding"/>
    <property type="evidence" value="ECO:0007669"/>
    <property type="project" value="InterPro"/>
</dbReference>
<proteinExistence type="inferred from homology"/>
<evidence type="ECO:0000256" key="3">
    <source>
        <dbReference type="ARBA" id="ARBA00022793"/>
    </source>
</evidence>
<dbReference type="EMBL" id="ANNX02000047">
    <property type="protein sequence ID" value="KYC36943.1"/>
    <property type="molecule type" value="Genomic_DNA"/>
</dbReference>
<evidence type="ECO:0000256" key="6">
    <source>
        <dbReference type="PIRSR" id="PIRSR602129-50"/>
    </source>
</evidence>
<dbReference type="AlphaFoldDB" id="A0A139WX05"/>
<evidence type="ECO:0000313" key="8">
    <source>
        <dbReference type="EMBL" id="KYC36943.1"/>
    </source>
</evidence>
<dbReference type="Gene3D" id="3.90.1150.170">
    <property type="match status" value="1"/>
</dbReference>
<comment type="similarity">
    <text evidence="2 7">Belongs to the group II decarboxylase family.</text>
</comment>
<dbReference type="InterPro" id="IPR015421">
    <property type="entry name" value="PyrdxlP-dep_Trfase_major"/>
</dbReference>
<comment type="cofactor">
    <cofactor evidence="1 6 7">
        <name>pyridoxal 5'-phosphate</name>
        <dbReference type="ChEBI" id="CHEBI:597326"/>
    </cofactor>
</comment>
<keyword evidence="5 7" id="KW-0456">Lyase</keyword>
<evidence type="ECO:0000256" key="7">
    <source>
        <dbReference type="RuleBase" id="RU000382"/>
    </source>
</evidence>
<dbReference type="PROSITE" id="PS00392">
    <property type="entry name" value="DDC_GAD_HDC_YDC"/>
    <property type="match status" value="1"/>
</dbReference>
<keyword evidence="9" id="KW-1185">Reference proteome</keyword>
<evidence type="ECO:0000256" key="4">
    <source>
        <dbReference type="ARBA" id="ARBA00022898"/>
    </source>
</evidence>
<reference evidence="8 9" key="1">
    <citation type="journal article" date="2013" name="Genome Biol. Evol.">
        <title>Genomes of Stigonematalean cyanobacteria (subsection V) and the evolution of oxygenic photosynthesis from prokaryotes to plastids.</title>
        <authorList>
            <person name="Dagan T."/>
            <person name="Roettger M."/>
            <person name="Stucken K."/>
            <person name="Landan G."/>
            <person name="Koch R."/>
            <person name="Major P."/>
            <person name="Gould S.B."/>
            <person name="Goremykin V.V."/>
            <person name="Rippka R."/>
            <person name="Tandeau de Marsac N."/>
            <person name="Gugger M."/>
            <person name="Lockhart P.J."/>
            <person name="Allen J.F."/>
            <person name="Brune I."/>
            <person name="Maus I."/>
            <person name="Puhler A."/>
            <person name="Martin W.F."/>
        </authorList>
    </citation>
    <scope>NUCLEOTIDE SEQUENCE [LARGE SCALE GENOMIC DNA]</scope>
    <source>
        <strain evidence="8 9">PCC 7110</strain>
    </source>
</reference>
<dbReference type="InterPro" id="IPR002129">
    <property type="entry name" value="PyrdxlP-dep_de-COase"/>
</dbReference>
<name>A0A139WX05_9CYAN</name>
<protein>
    <submittedName>
        <fullName evidence="8">Glutamate decarboxylase</fullName>
    </submittedName>
</protein>
<dbReference type="RefSeq" id="WP_017744204.1">
    <property type="nucleotide sequence ID" value="NZ_KQ976354.1"/>
</dbReference>
<dbReference type="InterPro" id="IPR021115">
    <property type="entry name" value="Pyridoxal-P_BS"/>
</dbReference>
<organism evidence="8 9">
    <name type="scientific">Scytonema hofmannii PCC 7110</name>
    <dbReference type="NCBI Taxonomy" id="128403"/>
    <lineage>
        <taxon>Bacteria</taxon>
        <taxon>Bacillati</taxon>
        <taxon>Cyanobacteriota</taxon>
        <taxon>Cyanophyceae</taxon>
        <taxon>Nostocales</taxon>
        <taxon>Scytonemataceae</taxon>
        <taxon>Scytonema</taxon>
    </lineage>
</organism>
<dbReference type="GO" id="GO:0004058">
    <property type="term" value="F:aromatic-L-amino-acid decarboxylase activity"/>
    <property type="evidence" value="ECO:0007669"/>
    <property type="project" value="UniProtKB-ARBA"/>
</dbReference>
<dbReference type="SUPFAM" id="SSF53383">
    <property type="entry name" value="PLP-dependent transferases"/>
    <property type="match status" value="1"/>
</dbReference>
<feature type="modified residue" description="N6-(pyridoxal phosphate)lysine" evidence="6">
    <location>
        <position position="293"/>
    </location>
</feature>
<evidence type="ECO:0000313" key="9">
    <source>
        <dbReference type="Proteomes" id="UP000076925"/>
    </source>
</evidence>